<dbReference type="InterPro" id="IPR029055">
    <property type="entry name" value="Ntn_hydrolases_N"/>
</dbReference>
<sequence>MTPRKFSKMAAVGGIVAQENHGGFSFENCKRNAILEKMGAKLPTARKTGTTIAGIVFKDGVLLGADTRATEDTVVADKNCSKIHYIAPNIYCCGAGTAADTEYVTNLISSNIQLHSLSTGRQARIVTALRMLKQLLFRYQGYISAALVLGGVDLNGPTLHTVYPHGSTDKLPYVTMGSGSLAAMSVFESRYKPDMELEDAKQLVRDAIAAGIFNDLGSGSNVDLCVITKEGTQYLRPYDVANEKGIRQGKYSYKRGTTAVLTKDVKPIVMEVTETRVTGEAMEM</sequence>
<comment type="subcellular location">
    <subcellularLocation>
        <location evidence="9">Cytoplasm</location>
    </subcellularLocation>
    <subcellularLocation>
        <location evidence="9">Nucleus</location>
    </subcellularLocation>
</comment>
<dbReference type="Pfam" id="PF00227">
    <property type="entry name" value="Proteasome"/>
    <property type="match status" value="1"/>
</dbReference>
<dbReference type="InterPro" id="IPR001353">
    <property type="entry name" value="Proteasome_sua/b"/>
</dbReference>
<comment type="caution">
    <text evidence="11">The sequence shown here is derived from an EMBL/GenBank/DDBJ whole genome shotgun (WGS) entry which is preliminary data.</text>
</comment>
<evidence type="ECO:0000256" key="6">
    <source>
        <dbReference type="ARBA" id="ARBA00022942"/>
    </source>
</evidence>
<evidence type="ECO:0000256" key="3">
    <source>
        <dbReference type="ARBA" id="ARBA00022670"/>
    </source>
</evidence>
<evidence type="ECO:0000256" key="2">
    <source>
        <dbReference type="ARBA" id="ARBA00022490"/>
    </source>
</evidence>
<dbReference type="PANTHER" id="PTHR32194">
    <property type="entry name" value="METALLOPROTEASE TLDD"/>
    <property type="match status" value="1"/>
</dbReference>
<comment type="subunit">
    <text evidence="9">Component of the proteasome complex.</text>
</comment>
<dbReference type="InterPro" id="IPR016050">
    <property type="entry name" value="Proteasome_bsu_CS"/>
</dbReference>
<dbReference type="AlphaFoldDB" id="A0A3M6TSD2"/>
<evidence type="ECO:0000256" key="7">
    <source>
        <dbReference type="ARBA" id="ARBA00023242"/>
    </source>
</evidence>
<dbReference type="OrthoDB" id="429533at2759"/>
<dbReference type="GO" id="GO:0004298">
    <property type="term" value="F:threonine-type endopeptidase activity"/>
    <property type="evidence" value="ECO:0007669"/>
    <property type="project" value="UniProtKB-KW"/>
</dbReference>
<comment type="similarity">
    <text evidence="9">Belongs to the peptidase T1B family.</text>
</comment>
<evidence type="ECO:0000313" key="12">
    <source>
        <dbReference type="Proteomes" id="UP000275408"/>
    </source>
</evidence>
<feature type="domain" description="Proteasome beta subunit C-terminal" evidence="10">
    <location>
        <begin position="241"/>
        <end position="277"/>
    </location>
</feature>
<evidence type="ECO:0000256" key="5">
    <source>
        <dbReference type="ARBA" id="ARBA00022801"/>
    </source>
</evidence>
<dbReference type="Gene3D" id="3.60.20.10">
    <property type="entry name" value="Glutamine Phosphoribosylpyrophosphate, subunit 1, domain 1"/>
    <property type="match status" value="1"/>
</dbReference>
<dbReference type="EMBL" id="RCHS01003024">
    <property type="protein sequence ID" value="RMX44300.1"/>
    <property type="molecule type" value="Genomic_DNA"/>
</dbReference>
<proteinExistence type="inferred from homology"/>
<accession>A0A3M6TSD2</accession>
<evidence type="ECO:0000256" key="9">
    <source>
        <dbReference type="RuleBase" id="RU004203"/>
    </source>
</evidence>
<dbReference type="GO" id="GO:0005634">
    <property type="term" value="C:nucleus"/>
    <property type="evidence" value="ECO:0007669"/>
    <property type="project" value="UniProtKB-SubCell"/>
</dbReference>
<dbReference type="SUPFAM" id="SSF56235">
    <property type="entry name" value="N-terminal nucleophile aminohydrolases (Ntn hydrolases)"/>
    <property type="match status" value="1"/>
</dbReference>
<dbReference type="Pfam" id="PF12465">
    <property type="entry name" value="Pr_beta_C"/>
    <property type="match status" value="1"/>
</dbReference>
<dbReference type="PANTHER" id="PTHR32194:SF4">
    <property type="entry name" value="PROTEASOME SUBUNIT BETA TYPE-7"/>
    <property type="match status" value="1"/>
</dbReference>
<comment type="catalytic activity">
    <reaction evidence="1">
        <text>Cleavage of peptide bonds with very broad specificity.</text>
        <dbReference type="EC" id="3.4.25.1"/>
    </reaction>
</comment>
<reference evidence="11 12" key="1">
    <citation type="journal article" date="2018" name="Sci. Rep.">
        <title>Comparative analysis of the Pocillopora damicornis genome highlights role of immune system in coral evolution.</title>
        <authorList>
            <person name="Cunning R."/>
            <person name="Bay R.A."/>
            <person name="Gillette P."/>
            <person name="Baker A.C."/>
            <person name="Traylor-Knowles N."/>
        </authorList>
    </citation>
    <scope>NUCLEOTIDE SEQUENCE [LARGE SCALE GENOMIC DNA]</scope>
    <source>
        <strain evidence="11">RSMAS</strain>
        <tissue evidence="11">Whole animal</tissue>
    </source>
</reference>
<dbReference type="PRINTS" id="PR00141">
    <property type="entry name" value="PROTEASOME"/>
</dbReference>
<dbReference type="InterPro" id="IPR024689">
    <property type="entry name" value="Proteasome_bsu_C"/>
</dbReference>
<keyword evidence="2 9" id="KW-0963">Cytoplasm</keyword>
<evidence type="ECO:0000256" key="4">
    <source>
        <dbReference type="ARBA" id="ARBA00022698"/>
    </source>
</evidence>
<keyword evidence="3" id="KW-0645">Protease</keyword>
<evidence type="ECO:0000256" key="1">
    <source>
        <dbReference type="ARBA" id="ARBA00001198"/>
    </source>
</evidence>
<dbReference type="GO" id="GO:0005839">
    <property type="term" value="C:proteasome core complex"/>
    <property type="evidence" value="ECO:0007669"/>
    <property type="project" value="InterPro"/>
</dbReference>
<evidence type="ECO:0000259" key="10">
    <source>
        <dbReference type="Pfam" id="PF12465"/>
    </source>
</evidence>
<keyword evidence="12" id="KW-1185">Reference proteome</keyword>
<dbReference type="GO" id="GO:0051603">
    <property type="term" value="P:proteolysis involved in protein catabolic process"/>
    <property type="evidence" value="ECO:0007669"/>
    <property type="project" value="InterPro"/>
</dbReference>
<evidence type="ECO:0000256" key="8">
    <source>
        <dbReference type="PIRSR" id="PIRSR600243-1"/>
    </source>
</evidence>
<dbReference type="CDD" id="cd03763">
    <property type="entry name" value="proteasome_beta_type_7"/>
    <property type="match status" value="1"/>
</dbReference>
<keyword evidence="4" id="KW-0888">Threonine protease</keyword>
<gene>
    <name evidence="11" type="ORF">pdam_00021523</name>
</gene>
<organism evidence="11 12">
    <name type="scientific">Pocillopora damicornis</name>
    <name type="common">Cauliflower coral</name>
    <name type="synonym">Millepora damicornis</name>
    <dbReference type="NCBI Taxonomy" id="46731"/>
    <lineage>
        <taxon>Eukaryota</taxon>
        <taxon>Metazoa</taxon>
        <taxon>Cnidaria</taxon>
        <taxon>Anthozoa</taxon>
        <taxon>Hexacorallia</taxon>
        <taxon>Scleractinia</taxon>
        <taxon>Astrocoeniina</taxon>
        <taxon>Pocilloporidae</taxon>
        <taxon>Pocillopora</taxon>
    </lineage>
</organism>
<dbReference type="GO" id="GO:0005737">
    <property type="term" value="C:cytoplasm"/>
    <property type="evidence" value="ECO:0007669"/>
    <property type="project" value="UniProtKB-SubCell"/>
</dbReference>
<protein>
    <recommendedName>
        <fullName evidence="9">Proteasome subunit beta</fullName>
    </recommendedName>
</protein>
<feature type="active site" description="Nucleophile" evidence="8">
    <location>
        <position position="50"/>
    </location>
</feature>
<comment type="function">
    <text evidence="9">Component of the proteasome, a multicatalytic proteinase complex which is characterized by its ability to cleave peptides with Arg, Phe, Tyr, Leu, and Glu adjacent to the leaving group at neutral or slightly basic pH. The proteasome has an ATP-dependent proteolytic activity.</text>
</comment>
<dbReference type="InterPro" id="IPR023333">
    <property type="entry name" value="Proteasome_suB-type"/>
</dbReference>
<keyword evidence="7 9" id="KW-0539">Nucleus</keyword>
<keyword evidence="5" id="KW-0378">Hydrolase</keyword>
<dbReference type="STRING" id="46731.A0A3M6TSD2"/>
<dbReference type="FunFam" id="3.60.20.10:FF:000005">
    <property type="entry name" value="Proteasome subunit beta type-2"/>
    <property type="match status" value="1"/>
</dbReference>
<keyword evidence="6 9" id="KW-0647">Proteasome</keyword>
<dbReference type="InterPro" id="IPR000243">
    <property type="entry name" value="Pept_T1A_subB"/>
</dbReference>
<dbReference type="PROSITE" id="PS00854">
    <property type="entry name" value="PROTEASOME_BETA_1"/>
    <property type="match status" value="1"/>
</dbReference>
<dbReference type="Proteomes" id="UP000275408">
    <property type="component" value="Unassembled WGS sequence"/>
</dbReference>
<name>A0A3M6TSD2_POCDA</name>
<dbReference type="PROSITE" id="PS51476">
    <property type="entry name" value="PROTEASOME_BETA_2"/>
    <property type="match status" value="1"/>
</dbReference>
<evidence type="ECO:0000313" key="11">
    <source>
        <dbReference type="EMBL" id="RMX44300.1"/>
    </source>
</evidence>